<keyword evidence="2" id="KW-1185">Reference proteome</keyword>
<protein>
    <submittedName>
        <fullName evidence="1">Uncharacterized protein</fullName>
    </submittedName>
</protein>
<dbReference type="Proteomes" id="UP000256964">
    <property type="component" value="Unassembled WGS sequence"/>
</dbReference>
<dbReference type="EMBL" id="KZ857493">
    <property type="protein sequence ID" value="RDX42106.1"/>
    <property type="molecule type" value="Genomic_DNA"/>
</dbReference>
<reference evidence="1 2" key="1">
    <citation type="journal article" date="2018" name="Biotechnol. Biofuels">
        <title>Integrative visual omics of the white-rot fungus Polyporus brumalis exposes the biotechnological potential of its oxidative enzymes for delignifying raw plant biomass.</title>
        <authorList>
            <person name="Miyauchi S."/>
            <person name="Rancon A."/>
            <person name="Drula E."/>
            <person name="Hage H."/>
            <person name="Chaduli D."/>
            <person name="Favel A."/>
            <person name="Grisel S."/>
            <person name="Henrissat B."/>
            <person name="Herpoel-Gimbert I."/>
            <person name="Ruiz-Duenas F.J."/>
            <person name="Chevret D."/>
            <person name="Hainaut M."/>
            <person name="Lin J."/>
            <person name="Wang M."/>
            <person name="Pangilinan J."/>
            <person name="Lipzen A."/>
            <person name="Lesage-Meessen L."/>
            <person name="Navarro D."/>
            <person name="Riley R."/>
            <person name="Grigoriev I.V."/>
            <person name="Zhou S."/>
            <person name="Raouche S."/>
            <person name="Rosso M.N."/>
        </authorList>
    </citation>
    <scope>NUCLEOTIDE SEQUENCE [LARGE SCALE GENOMIC DNA]</scope>
    <source>
        <strain evidence="1 2">BRFM 1820</strain>
    </source>
</reference>
<proteinExistence type="predicted"/>
<evidence type="ECO:0000313" key="1">
    <source>
        <dbReference type="EMBL" id="RDX42106.1"/>
    </source>
</evidence>
<sequence>MSRDAASPFSVCIFPAMMKTKSWEKIKSLRRARSSGSIYDPDGTDLSVVDLPGLIQHDRTGAVDLYLTLMHIFAVLDDGTSEGHAGGERETCEGKVYYVQASSRHARPATHHGLTGGYSVRESDLMKLFDAALPMHHEQANKLSCAVSYASTVFRNCWHTESLRLSSVFPSSPPTWKRSYTGTDSPDCPIILSFVRPKEKTDTGELKNATTHG</sequence>
<gene>
    <name evidence="1" type="ORF">OH76DRAFT_1488952</name>
</gene>
<dbReference type="AlphaFoldDB" id="A0A371CPA0"/>
<evidence type="ECO:0000313" key="2">
    <source>
        <dbReference type="Proteomes" id="UP000256964"/>
    </source>
</evidence>
<accession>A0A371CPA0</accession>
<dbReference type="OrthoDB" id="5061070at2759"/>
<organism evidence="1 2">
    <name type="scientific">Lentinus brumalis</name>
    <dbReference type="NCBI Taxonomy" id="2498619"/>
    <lineage>
        <taxon>Eukaryota</taxon>
        <taxon>Fungi</taxon>
        <taxon>Dikarya</taxon>
        <taxon>Basidiomycota</taxon>
        <taxon>Agaricomycotina</taxon>
        <taxon>Agaricomycetes</taxon>
        <taxon>Polyporales</taxon>
        <taxon>Polyporaceae</taxon>
        <taxon>Lentinus</taxon>
    </lineage>
</organism>
<name>A0A371CPA0_9APHY</name>